<proteinExistence type="inferred from homology"/>
<sequence length="312" mass="33092">MYPGNLPRPQPARTRAHPKYVVGGAKGLGASHIVFGCLLITMGSIGAALNTADFFISTPIWTGLMYLVTGILGVVSSHRNNKCTAVGFLVMSCLCILMVIGGISSASLALSWEHWSTFNGPVGCWYDWQIDHNHCEGLDTARSTVDAANLLFALVEMGLCIASIAVCSHAISKVRHQEGGGGGEAGCGSCCSPCCGGRGQPAYQTLHEVGPDGRLAPVQNFTQLQFHNQPQVALAPRQSYIFPTQQGPAFQGGIEQGATGGTQTVEPAHAQQQQTLLQYHQPPQQQQKEAAVAHVQQGCTSPPPAYNNHSEC</sequence>
<comment type="subcellular location">
    <subcellularLocation>
        <location evidence="1">Membrane</location>
        <topology evidence="1">Multi-pass membrane protein</topology>
    </subcellularLocation>
</comment>
<evidence type="ECO:0000256" key="4">
    <source>
        <dbReference type="ARBA" id="ARBA00022989"/>
    </source>
</evidence>
<keyword evidence="5 6" id="KW-0472">Membrane</keyword>
<evidence type="ECO:0000256" key="3">
    <source>
        <dbReference type="ARBA" id="ARBA00022692"/>
    </source>
</evidence>
<dbReference type="Pfam" id="PF04103">
    <property type="entry name" value="CD20"/>
    <property type="match status" value="1"/>
</dbReference>
<organism evidence="7 8">
    <name type="scientific">Branchiostoma belcheri</name>
    <name type="common">Amphioxus</name>
    <dbReference type="NCBI Taxonomy" id="7741"/>
    <lineage>
        <taxon>Eukaryota</taxon>
        <taxon>Metazoa</taxon>
        <taxon>Chordata</taxon>
        <taxon>Cephalochordata</taxon>
        <taxon>Leptocardii</taxon>
        <taxon>Amphioxiformes</taxon>
        <taxon>Branchiostomatidae</taxon>
        <taxon>Branchiostoma</taxon>
    </lineage>
</organism>
<keyword evidence="4 6" id="KW-1133">Transmembrane helix</keyword>
<keyword evidence="7" id="KW-1185">Reference proteome</keyword>
<dbReference type="KEGG" id="bbel:109479289"/>
<feature type="transmembrane region" description="Helical" evidence="6">
    <location>
        <begin position="54"/>
        <end position="75"/>
    </location>
</feature>
<dbReference type="AlphaFoldDB" id="A0A6P5A0T1"/>
<feature type="transmembrane region" description="Helical" evidence="6">
    <location>
        <begin position="87"/>
        <end position="112"/>
    </location>
</feature>
<evidence type="ECO:0000313" key="8">
    <source>
        <dbReference type="RefSeq" id="XP_019636802.1"/>
    </source>
</evidence>
<dbReference type="InterPro" id="IPR007237">
    <property type="entry name" value="CD20-like"/>
</dbReference>
<dbReference type="GeneID" id="109479289"/>
<dbReference type="RefSeq" id="XP_019636802.1">
    <property type="nucleotide sequence ID" value="XM_019781243.1"/>
</dbReference>
<protein>
    <submittedName>
        <fullName evidence="8">Uncharacterized protein LOC109479289</fullName>
    </submittedName>
</protein>
<dbReference type="GO" id="GO:0016020">
    <property type="term" value="C:membrane"/>
    <property type="evidence" value="ECO:0007669"/>
    <property type="project" value="UniProtKB-SubCell"/>
</dbReference>
<accession>A0A6P5A0T1</accession>
<evidence type="ECO:0000256" key="2">
    <source>
        <dbReference type="ARBA" id="ARBA00009565"/>
    </source>
</evidence>
<keyword evidence="3 6" id="KW-0812">Transmembrane</keyword>
<gene>
    <name evidence="8" type="primary">LOC109479289</name>
</gene>
<feature type="transmembrane region" description="Helical" evidence="6">
    <location>
        <begin position="147"/>
        <end position="167"/>
    </location>
</feature>
<dbReference type="InterPro" id="IPR030417">
    <property type="entry name" value="MS4A"/>
</dbReference>
<name>A0A6P5A0T1_BRABE</name>
<dbReference type="Proteomes" id="UP000515135">
    <property type="component" value="Unplaced"/>
</dbReference>
<evidence type="ECO:0000256" key="6">
    <source>
        <dbReference type="SAM" id="Phobius"/>
    </source>
</evidence>
<reference evidence="8" key="1">
    <citation type="submission" date="2025-08" db="UniProtKB">
        <authorList>
            <consortium name="RefSeq"/>
        </authorList>
    </citation>
    <scope>IDENTIFICATION</scope>
    <source>
        <tissue evidence="8">Gonad</tissue>
    </source>
</reference>
<evidence type="ECO:0000313" key="7">
    <source>
        <dbReference type="Proteomes" id="UP000515135"/>
    </source>
</evidence>
<evidence type="ECO:0000256" key="1">
    <source>
        <dbReference type="ARBA" id="ARBA00004141"/>
    </source>
</evidence>
<comment type="similarity">
    <text evidence="2">Belongs to the MS4A family.</text>
</comment>
<dbReference type="PANTHER" id="PTHR23320:SF158">
    <property type="entry name" value="CREB-BINDING PROTEIN-LIKE ISOFORM X1"/>
    <property type="match status" value="1"/>
</dbReference>
<dbReference type="PANTHER" id="PTHR23320">
    <property type="entry name" value="MEMBRANE-SPANNING 4-DOMAINS SUBFAMILY A MS4A -RELATED"/>
    <property type="match status" value="1"/>
</dbReference>
<feature type="transmembrane region" description="Helical" evidence="6">
    <location>
        <begin position="20"/>
        <end position="42"/>
    </location>
</feature>
<evidence type="ECO:0000256" key="5">
    <source>
        <dbReference type="ARBA" id="ARBA00023136"/>
    </source>
</evidence>
<dbReference type="OrthoDB" id="10016951at2759"/>